<dbReference type="GO" id="GO:0046872">
    <property type="term" value="F:metal ion binding"/>
    <property type="evidence" value="ECO:0007669"/>
    <property type="project" value="UniProtKB-KW"/>
</dbReference>
<dbReference type="Gene3D" id="3.30.450.20">
    <property type="entry name" value="PAS domain"/>
    <property type="match status" value="1"/>
</dbReference>
<evidence type="ECO:0000256" key="8">
    <source>
        <dbReference type="ARBA" id="ARBA00022837"/>
    </source>
</evidence>
<keyword evidence="20" id="KW-1185">Reference proteome</keyword>
<keyword evidence="4" id="KW-0107">Calcium channel</keyword>
<gene>
    <name evidence="19" type="ORF">HCN44_008905</name>
</gene>
<keyword evidence="14" id="KW-0325">Glycoprotein</keyword>
<dbReference type="FunFam" id="3.30.450.20:FF:000057">
    <property type="entry name" value="Voltage-dependent calcium channel subunit alpha-2/delta-4"/>
    <property type="match status" value="1"/>
</dbReference>
<proteinExistence type="predicted"/>
<evidence type="ECO:0000256" key="11">
    <source>
        <dbReference type="ARBA" id="ARBA00023065"/>
    </source>
</evidence>
<keyword evidence="15" id="KW-0407">Ion channel</keyword>
<dbReference type="AlphaFoldDB" id="A0A835CQ96"/>
<evidence type="ECO:0000256" key="15">
    <source>
        <dbReference type="ARBA" id="ARBA00023303"/>
    </source>
</evidence>
<dbReference type="InterPro" id="IPR013608">
    <property type="entry name" value="VWA_N"/>
</dbReference>
<dbReference type="SMART" id="SM00327">
    <property type="entry name" value="VWA"/>
    <property type="match status" value="1"/>
</dbReference>
<evidence type="ECO:0000313" key="19">
    <source>
        <dbReference type="EMBL" id="KAF7991534.1"/>
    </source>
</evidence>
<dbReference type="PANTHER" id="PTHR10166">
    <property type="entry name" value="VOLTAGE-DEPENDENT CALCIUM CHANNEL SUBUNIT ALPHA-2/DELTA-RELATED"/>
    <property type="match status" value="1"/>
</dbReference>
<name>A0A835CQ96_APHGI</name>
<keyword evidence="2" id="KW-0813">Transport</keyword>
<keyword evidence="13" id="KW-1015">Disulfide bond</keyword>
<keyword evidence="12 16" id="KW-0472">Membrane</keyword>
<dbReference type="Pfam" id="PF00092">
    <property type="entry name" value="VWA"/>
    <property type="match status" value="1"/>
</dbReference>
<evidence type="ECO:0000256" key="3">
    <source>
        <dbReference type="ARBA" id="ARBA00022568"/>
    </source>
</evidence>
<dbReference type="EMBL" id="JACMRX010000004">
    <property type="protein sequence ID" value="KAF7991534.1"/>
    <property type="molecule type" value="Genomic_DNA"/>
</dbReference>
<keyword evidence="11" id="KW-0406">Ion transport</keyword>
<evidence type="ECO:0000256" key="13">
    <source>
        <dbReference type="ARBA" id="ARBA00023157"/>
    </source>
</evidence>
<dbReference type="SUPFAM" id="SSF53300">
    <property type="entry name" value="vWA-like"/>
    <property type="match status" value="1"/>
</dbReference>
<evidence type="ECO:0000313" key="20">
    <source>
        <dbReference type="Proteomes" id="UP000639338"/>
    </source>
</evidence>
<evidence type="ECO:0000256" key="4">
    <source>
        <dbReference type="ARBA" id="ARBA00022673"/>
    </source>
</evidence>
<sequence length="1243" mass="142761">MKIYQLIIIATSAGVCLARDAQIVDNWATSLGSELWDLANAVARPDELKTKYKNMNARVEDKSGTELIEIISESVGRMLRRKMDAVRCILKVAEDAAEKWDLNDDNDNNVKNNNINNLTYVSSKYSPVVDKNGQIKIQPKIPEKMKSNAHIYRNMTLNEDSHFYNIPVNTNYSSVHIPTNVYDLLPPVVEAISWSEQLDQVFRQNYQSDPALSWQYFGSTTGMLRQYPAMKWQNNIGPDGNDVADLYDCRIRSWFIEAATCSKDMVILVDSSGSMEGMGYTIAKAVVSSILDTLSNNDYVTILEYKNTTQDIVPCFKDKLVQATPENINTFKESMSSLNPLEVANLTDAFISAFTILETYRISRGCGPSTPCNQLIMLVTDGVASNISQVFYEWNRDYSNINLPVRVFTYLLGKEVTNVREIQLMACENRGYYTHVHTQEEAQEQVLKYIPVVARPLVLQQNQHPVAWTHAYTDTSNPALAPWLWLVMNHQDQKSRLDKHLEALGEGVRINDDAIYIKQIKRGENGRFDPSEYNLVSRQEYQLLTSVSIPAFDRKVNKNNITRRANLLGVAGTDVPIRDIEKLTLPYKLGINGYAFIVSNNGYVILHPDLRPVSGEKLKENYNSVDLTEVEILDDDKQKDPRKPGQDILKLRKALVDHQTGSMKNVPVKLHYDDNKRVTLEKRDYYYAPLPGTPFGIAIALPNYGKTWIRVGNEIEKNIQAGMNISDLFIDNNWRIHPGWIYCRYHYLEGHEYDKPENELLNFIKMLNNQDTWKWSDQYEAYQTTYENDNINEPNCGRQLLKHDDYYCNEELMQLLVFDARATNDIYTGNFTYTNTTNDDEIEKLVDDYGVFLRFVSTQSGLTRWQPINNNSIPKSLNPNFGDVHRRAINEAWYKGAIYQHQIDPNSIYITVQASQLNHDNDVLTVSMAIFPRDGGKNASAAVVGFQMSMINFLYKFRNITNSNSNNDDDLNCNKDYIDCYLLDQNGYIVLSDAHNDSDTGLFFGTVEGPIMKSMLKQGYYNTVVIYDYQAYCYDTAFSDDAFSIHHNNNNSNNILLYLWKIIIWLFTKAIFLLTQLIIDDLPIWSFARATNDEDLPEKPPAPKEIIKDYRCDQKRTLYIMNQTHTKYPIQNSTIQCSRQFYAQRVVSTNLILVVVNSLSSSCYERLTTEPENILPSAYVEDHEDAACYKKDLNDLPRRRLAECFTEHYLEDEIDACGGATKIYHINIITIVIYYLIIFYFNI</sequence>
<evidence type="ECO:0000256" key="17">
    <source>
        <dbReference type="SAM" id="SignalP"/>
    </source>
</evidence>
<evidence type="ECO:0000256" key="12">
    <source>
        <dbReference type="ARBA" id="ARBA00023136"/>
    </source>
</evidence>
<feature type="chain" id="PRO_5032276557" description="VWFA domain-containing protein" evidence="17">
    <location>
        <begin position="19"/>
        <end position="1243"/>
    </location>
</feature>
<evidence type="ECO:0000259" key="18">
    <source>
        <dbReference type="PROSITE" id="PS50234"/>
    </source>
</evidence>
<dbReference type="Pfam" id="PF08399">
    <property type="entry name" value="VWA_N"/>
    <property type="match status" value="1"/>
</dbReference>
<comment type="subcellular location">
    <subcellularLocation>
        <location evidence="1">Membrane</location>
        <topology evidence="1">Single-pass type I membrane protein</topology>
    </subcellularLocation>
</comment>
<dbReference type="InterPro" id="IPR002035">
    <property type="entry name" value="VWF_A"/>
</dbReference>
<dbReference type="PANTHER" id="PTHR10166:SF31">
    <property type="entry name" value="CA[2+] CHANNEL MUSCLE-SPECIFIC ALPHA2_DELTA SUBUNIT, ISOFORM A"/>
    <property type="match status" value="1"/>
</dbReference>
<feature type="transmembrane region" description="Helical" evidence="16">
    <location>
        <begin position="1223"/>
        <end position="1241"/>
    </location>
</feature>
<accession>A0A835CQ96</accession>
<dbReference type="Proteomes" id="UP000639338">
    <property type="component" value="Unassembled WGS sequence"/>
</dbReference>
<keyword evidence="5 16" id="KW-0812">Transmembrane</keyword>
<evidence type="ECO:0000256" key="7">
    <source>
        <dbReference type="ARBA" id="ARBA00022729"/>
    </source>
</evidence>
<keyword evidence="9" id="KW-0851">Voltage-gated channel</keyword>
<dbReference type="GO" id="GO:0005891">
    <property type="term" value="C:voltage-gated calcium channel complex"/>
    <property type="evidence" value="ECO:0007669"/>
    <property type="project" value="TreeGrafter"/>
</dbReference>
<keyword evidence="10 16" id="KW-1133">Transmembrane helix</keyword>
<dbReference type="GO" id="GO:0005245">
    <property type="term" value="F:voltage-gated calcium channel activity"/>
    <property type="evidence" value="ECO:0007669"/>
    <property type="project" value="TreeGrafter"/>
</dbReference>
<evidence type="ECO:0000256" key="6">
    <source>
        <dbReference type="ARBA" id="ARBA00022723"/>
    </source>
</evidence>
<keyword evidence="8" id="KW-0106">Calcium</keyword>
<keyword evidence="6" id="KW-0479">Metal-binding</keyword>
<organism evidence="19 20">
    <name type="scientific">Aphidius gifuensis</name>
    <name type="common">Parasitoid wasp</name>
    <dbReference type="NCBI Taxonomy" id="684658"/>
    <lineage>
        <taxon>Eukaryota</taxon>
        <taxon>Metazoa</taxon>
        <taxon>Ecdysozoa</taxon>
        <taxon>Arthropoda</taxon>
        <taxon>Hexapoda</taxon>
        <taxon>Insecta</taxon>
        <taxon>Pterygota</taxon>
        <taxon>Neoptera</taxon>
        <taxon>Endopterygota</taxon>
        <taxon>Hymenoptera</taxon>
        <taxon>Apocrita</taxon>
        <taxon>Ichneumonoidea</taxon>
        <taxon>Braconidae</taxon>
        <taxon>Aphidiinae</taxon>
        <taxon>Aphidius</taxon>
    </lineage>
</organism>
<evidence type="ECO:0000256" key="10">
    <source>
        <dbReference type="ARBA" id="ARBA00022989"/>
    </source>
</evidence>
<evidence type="ECO:0000256" key="5">
    <source>
        <dbReference type="ARBA" id="ARBA00022692"/>
    </source>
</evidence>
<feature type="domain" description="VWFA" evidence="18">
    <location>
        <begin position="264"/>
        <end position="457"/>
    </location>
</feature>
<dbReference type="InterPro" id="IPR036465">
    <property type="entry name" value="vWFA_dom_sf"/>
</dbReference>
<dbReference type="Pfam" id="PF08473">
    <property type="entry name" value="VGCC_alpha2"/>
    <property type="match status" value="1"/>
</dbReference>
<evidence type="ECO:0000256" key="1">
    <source>
        <dbReference type="ARBA" id="ARBA00004479"/>
    </source>
</evidence>
<keyword evidence="7 17" id="KW-0732">Signal</keyword>
<dbReference type="InterPro" id="IPR051173">
    <property type="entry name" value="Ca_channel_alpha-2/delta"/>
</dbReference>
<feature type="signal peptide" evidence="17">
    <location>
        <begin position="1"/>
        <end position="18"/>
    </location>
</feature>
<dbReference type="PROSITE" id="PS50234">
    <property type="entry name" value="VWFA"/>
    <property type="match status" value="1"/>
</dbReference>
<dbReference type="OrthoDB" id="10054666at2759"/>
<dbReference type="FunFam" id="3.40.50.410:FF:000095">
    <property type="entry name" value="Dihydropyridine-sensitive l-type calcium channel"/>
    <property type="match status" value="1"/>
</dbReference>
<evidence type="ECO:0000256" key="14">
    <source>
        <dbReference type="ARBA" id="ARBA00023180"/>
    </source>
</evidence>
<evidence type="ECO:0000256" key="2">
    <source>
        <dbReference type="ARBA" id="ARBA00022448"/>
    </source>
</evidence>
<evidence type="ECO:0000256" key="16">
    <source>
        <dbReference type="SAM" id="Phobius"/>
    </source>
</evidence>
<reference evidence="19 20" key="1">
    <citation type="submission" date="2020-08" db="EMBL/GenBank/DDBJ databases">
        <title>Aphidius gifuensis genome sequencing and assembly.</title>
        <authorList>
            <person name="Du Z."/>
        </authorList>
    </citation>
    <scope>NUCLEOTIDE SEQUENCE [LARGE SCALE GENOMIC DNA]</scope>
    <source>
        <strain evidence="19">YNYX2018</strain>
        <tissue evidence="19">Adults</tissue>
    </source>
</reference>
<dbReference type="InterPro" id="IPR013680">
    <property type="entry name" value="VDCC_a2/dsu"/>
</dbReference>
<protein>
    <recommendedName>
        <fullName evidence="18">VWFA domain-containing protein</fullName>
    </recommendedName>
</protein>
<evidence type="ECO:0000256" key="9">
    <source>
        <dbReference type="ARBA" id="ARBA00022882"/>
    </source>
</evidence>
<dbReference type="Gene3D" id="3.40.50.410">
    <property type="entry name" value="von Willebrand factor, type A domain"/>
    <property type="match status" value="1"/>
</dbReference>
<keyword evidence="3" id="KW-0109">Calcium transport</keyword>
<comment type="caution">
    <text evidence="19">The sequence shown here is derived from an EMBL/GenBank/DDBJ whole genome shotgun (WGS) entry which is preliminary data.</text>
</comment>